<evidence type="ECO:0008006" key="8">
    <source>
        <dbReference type="Google" id="ProtNLM"/>
    </source>
</evidence>
<protein>
    <recommendedName>
        <fullName evidence="8">Peptidase S8/S53 domain-containing protein</fullName>
    </recommendedName>
</protein>
<dbReference type="Proteomes" id="UP001251528">
    <property type="component" value="Unassembled WGS sequence"/>
</dbReference>
<keyword evidence="7" id="KW-1185">Reference proteome</keyword>
<organism evidence="6 7">
    <name type="scientific">Conoideocrella luteorostrata</name>
    <dbReference type="NCBI Taxonomy" id="1105319"/>
    <lineage>
        <taxon>Eukaryota</taxon>
        <taxon>Fungi</taxon>
        <taxon>Dikarya</taxon>
        <taxon>Ascomycota</taxon>
        <taxon>Pezizomycotina</taxon>
        <taxon>Sordariomycetes</taxon>
        <taxon>Hypocreomycetidae</taxon>
        <taxon>Hypocreales</taxon>
        <taxon>Clavicipitaceae</taxon>
        <taxon>Conoideocrella</taxon>
    </lineage>
</organism>
<dbReference type="PANTHER" id="PTHR43806:SF11">
    <property type="entry name" value="CEREVISIN-RELATED"/>
    <property type="match status" value="1"/>
</dbReference>
<keyword evidence="4" id="KW-0720">Serine protease</keyword>
<proteinExistence type="inferred from homology"/>
<gene>
    <name evidence="6" type="ORF">QQS21_005831</name>
</gene>
<dbReference type="GO" id="GO:0004252">
    <property type="term" value="F:serine-type endopeptidase activity"/>
    <property type="evidence" value="ECO:0007669"/>
    <property type="project" value="InterPro"/>
</dbReference>
<evidence type="ECO:0000256" key="3">
    <source>
        <dbReference type="ARBA" id="ARBA00022801"/>
    </source>
</evidence>
<dbReference type="PANTHER" id="PTHR43806">
    <property type="entry name" value="PEPTIDASE S8"/>
    <property type="match status" value="1"/>
</dbReference>
<name>A0AAJ0CP18_9HYPO</name>
<comment type="similarity">
    <text evidence="1">Belongs to the peptidase S8 family.</text>
</comment>
<dbReference type="SUPFAM" id="SSF52743">
    <property type="entry name" value="Subtilisin-like"/>
    <property type="match status" value="1"/>
</dbReference>
<dbReference type="InterPro" id="IPR050131">
    <property type="entry name" value="Peptidase_S8_subtilisin-like"/>
</dbReference>
<evidence type="ECO:0000313" key="6">
    <source>
        <dbReference type="EMBL" id="KAK2598054.1"/>
    </source>
</evidence>
<comment type="caution">
    <text evidence="6">The sequence shown here is derived from an EMBL/GenBank/DDBJ whole genome shotgun (WGS) entry which is preliminary data.</text>
</comment>
<evidence type="ECO:0000256" key="5">
    <source>
        <dbReference type="SAM" id="MobiDB-lite"/>
    </source>
</evidence>
<dbReference type="InterPro" id="IPR023827">
    <property type="entry name" value="Peptidase_S8_Asp-AS"/>
</dbReference>
<dbReference type="PROSITE" id="PS00136">
    <property type="entry name" value="SUBTILASE_ASP"/>
    <property type="match status" value="1"/>
</dbReference>
<dbReference type="Gene3D" id="3.40.50.200">
    <property type="entry name" value="Peptidase S8/S53 domain"/>
    <property type="match status" value="2"/>
</dbReference>
<evidence type="ECO:0000256" key="1">
    <source>
        <dbReference type="ARBA" id="ARBA00011073"/>
    </source>
</evidence>
<dbReference type="GO" id="GO:0006508">
    <property type="term" value="P:proteolysis"/>
    <property type="evidence" value="ECO:0007669"/>
    <property type="project" value="UniProtKB-KW"/>
</dbReference>
<dbReference type="EMBL" id="JASWJB010000101">
    <property type="protein sequence ID" value="KAK2598054.1"/>
    <property type="molecule type" value="Genomic_DNA"/>
</dbReference>
<sequence>MPPGVANRQAVRRSEHSENASDVKFVADNVKSNESDVADIYEPARSPPRGRPGRHHSVTGSKTALVQRNAPWNHARVSHRRRDSNVCIYDEAAGRGTCVYVLDSGIDAEHDVSFSPTPQIPRNKYVAVTNGRGATSTSHLLASIEHVLYEAQYRSTRGPKGVVVKISLAIPYSSAVNLAVRRLVGQGCFVVAAAGNDASEVSESPATE</sequence>
<dbReference type="AlphaFoldDB" id="A0AAJ0CP18"/>
<accession>A0AAJ0CP18</accession>
<keyword evidence="2" id="KW-0645">Protease</keyword>
<evidence type="ECO:0000256" key="2">
    <source>
        <dbReference type="ARBA" id="ARBA00022670"/>
    </source>
</evidence>
<keyword evidence="3" id="KW-0378">Hydrolase</keyword>
<dbReference type="InterPro" id="IPR036852">
    <property type="entry name" value="Peptidase_S8/S53_dom_sf"/>
</dbReference>
<feature type="region of interest" description="Disordered" evidence="5">
    <location>
        <begin position="1"/>
        <end position="64"/>
    </location>
</feature>
<evidence type="ECO:0000313" key="7">
    <source>
        <dbReference type="Proteomes" id="UP001251528"/>
    </source>
</evidence>
<evidence type="ECO:0000256" key="4">
    <source>
        <dbReference type="ARBA" id="ARBA00022825"/>
    </source>
</evidence>
<reference evidence="6" key="1">
    <citation type="submission" date="2023-06" db="EMBL/GenBank/DDBJ databases">
        <title>Conoideocrella luteorostrata (Hypocreales: Clavicipitaceae), a potential biocontrol fungus for elongate hemlock scale in United States Christmas tree production areas.</title>
        <authorList>
            <person name="Barrett H."/>
            <person name="Lovett B."/>
            <person name="Macias A.M."/>
            <person name="Stajich J.E."/>
            <person name="Kasson M.T."/>
        </authorList>
    </citation>
    <scope>NUCLEOTIDE SEQUENCE</scope>
    <source>
        <strain evidence="6">ARSEF 14590</strain>
    </source>
</reference>
<feature type="compositionally biased region" description="Basic and acidic residues" evidence="5">
    <location>
        <begin position="12"/>
        <end position="21"/>
    </location>
</feature>